<dbReference type="EC" id="2.1.1.-" evidence="3"/>
<dbReference type="GO" id="GO:0071770">
    <property type="term" value="P:DIM/DIP cell wall layer assembly"/>
    <property type="evidence" value="ECO:0007669"/>
    <property type="project" value="TreeGrafter"/>
</dbReference>
<dbReference type="PATRIC" id="fig|1263870.3.peg.2972"/>
<dbReference type="AlphaFoldDB" id="M5U2V0"/>
<dbReference type="Gene3D" id="3.40.50.150">
    <property type="entry name" value="Vaccinia Virus protein VP39"/>
    <property type="match status" value="1"/>
</dbReference>
<reference evidence="3 4" key="1">
    <citation type="journal article" date="2013" name="Mar. Genomics">
        <title>Expression of sulfatases in Rhodopirellula baltica and the diversity of sulfatases in the genus Rhodopirellula.</title>
        <authorList>
            <person name="Wegner C.E."/>
            <person name="Richter-Heitmann T."/>
            <person name="Klindworth A."/>
            <person name="Klockow C."/>
            <person name="Richter M."/>
            <person name="Achstetter T."/>
            <person name="Glockner F.O."/>
            <person name="Harder J."/>
        </authorList>
    </citation>
    <scope>NUCLEOTIDE SEQUENCE [LARGE SCALE GENOMIC DNA]</scope>
    <source>
        <strain evidence="3 4">SM41</strain>
    </source>
</reference>
<organism evidence="3 4">
    <name type="scientific">Rhodopirellula sallentina SM41</name>
    <dbReference type="NCBI Taxonomy" id="1263870"/>
    <lineage>
        <taxon>Bacteria</taxon>
        <taxon>Pseudomonadati</taxon>
        <taxon>Planctomycetota</taxon>
        <taxon>Planctomycetia</taxon>
        <taxon>Pirellulales</taxon>
        <taxon>Pirellulaceae</taxon>
        <taxon>Rhodopirellula</taxon>
    </lineage>
</organism>
<sequence length="163" mass="18030">MTAADPNQAFREECAERVASYADAPIADSAREFMRESTVPKYSYNFTWMGRPIIQYPQDMVAMQQLIWDIQPDLIIETGIAHGGSLIFSASMLELNATCGGNSDASVLGIDIDIREHNKVAIEQHPMFKRIEMIQGSSVAPEIVEQVKKVAKRKATCLGLPGQ</sequence>
<gene>
    <name evidence="3" type="ORF">RSSM_02798</name>
</gene>
<comment type="caution">
    <text evidence="3">The sequence shown here is derived from an EMBL/GenBank/DDBJ whole genome shotgun (WGS) entry which is preliminary data.</text>
</comment>
<dbReference type="InterPro" id="IPR029063">
    <property type="entry name" value="SAM-dependent_MTases_sf"/>
</dbReference>
<evidence type="ECO:0000256" key="2">
    <source>
        <dbReference type="ARBA" id="ARBA00022679"/>
    </source>
</evidence>
<dbReference type="EMBL" id="ANOH01000197">
    <property type="protein sequence ID" value="EMI55782.1"/>
    <property type="molecule type" value="Genomic_DNA"/>
</dbReference>
<keyword evidence="2 3" id="KW-0808">Transferase</keyword>
<dbReference type="PANTHER" id="PTHR40048:SF1">
    <property type="entry name" value="RHAMNOSYL O-METHYLTRANSFERASE"/>
    <property type="match status" value="1"/>
</dbReference>
<dbReference type="GO" id="GO:0008168">
    <property type="term" value="F:methyltransferase activity"/>
    <property type="evidence" value="ECO:0007669"/>
    <property type="project" value="UniProtKB-KW"/>
</dbReference>
<dbReference type="RefSeq" id="WP_008679072.1">
    <property type="nucleotide sequence ID" value="NZ_ANOH01000197.1"/>
</dbReference>
<dbReference type="GO" id="GO:0005886">
    <property type="term" value="C:plasma membrane"/>
    <property type="evidence" value="ECO:0007669"/>
    <property type="project" value="TreeGrafter"/>
</dbReference>
<dbReference type="InterPro" id="IPR007072">
    <property type="entry name" value="RNMT_CmcI"/>
</dbReference>
<dbReference type="Pfam" id="PF04989">
    <property type="entry name" value="RMNT_CmcI"/>
    <property type="match status" value="1"/>
</dbReference>
<proteinExistence type="predicted"/>
<evidence type="ECO:0000313" key="3">
    <source>
        <dbReference type="EMBL" id="EMI55782.1"/>
    </source>
</evidence>
<protein>
    <submittedName>
        <fullName evidence="3">Cephalosporin hydroxylase</fullName>
        <ecNumber evidence="3">2.1.1.-</ecNumber>
    </submittedName>
</protein>
<evidence type="ECO:0000313" key="4">
    <source>
        <dbReference type="Proteomes" id="UP000011885"/>
    </source>
</evidence>
<keyword evidence="4" id="KW-1185">Reference proteome</keyword>
<accession>M5U2V0</accession>
<name>M5U2V0_9BACT</name>
<dbReference type="SUPFAM" id="SSF53335">
    <property type="entry name" value="S-adenosyl-L-methionine-dependent methyltransferases"/>
    <property type="match status" value="1"/>
</dbReference>
<dbReference type="PANTHER" id="PTHR40048">
    <property type="entry name" value="RHAMNOSYL O-METHYLTRANSFERASE"/>
    <property type="match status" value="1"/>
</dbReference>
<evidence type="ECO:0000256" key="1">
    <source>
        <dbReference type="ARBA" id="ARBA00022603"/>
    </source>
</evidence>
<dbReference type="GO" id="GO:0032259">
    <property type="term" value="P:methylation"/>
    <property type="evidence" value="ECO:0007669"/>
    <property type="project" value="UniProtKB-KW"/>
</dbReference>
<dbReference type="Proteomes" id="UP000011885">
    <property type="component" value="Unassembled WGS sequence"/>
</dbReference>
<dbReference type="GO" id="GO:0008610">
    <property type="term" value="P:lipid biosynthetic process"/>
    <property type="evidence" value="ECO:0007669"/>
    <property type="project" value="InterPro"/>
</dbReference>
<keyword evidence="1 3" id="KW-0489">Methyltransferase</keyword>